<dbReference type="EMBL" id="NBAG03000362">
    <property type="protein sequence ID" value="PNI35126.1"/>
    <property type="molecule type" value="Genomic_DNA"/>
</dbReference>
<name>A0A2J8KJE0_PANTR</name>
<dbReference type="GO" id="GO:0007094">
    <property type="term" value="P:mitotic spindle assembly checkpoint signaling"/>
    <property type="evidence" value="ECO:0007669"/>
    <property type="project" value="InterPro"/>
</dbReference>
<gene>
    <name evidence="1" type="ORF">CK820_G0038322</name>
</gene>
<evidence type="ECO:0000313" key="1">
    <source>
        <dbReference type="EMBL" id="PNI35126.1"/>
    </source>
</evidence>
<feature type="non-terminal residue" evidence="1">
    <location>
        <position position="41"/>
    </location>
</feature>
<dbReference type="InterPro" id="IPR008672">
    <property type="entry name" value="Mad1"/>
</dbReference>
<accession>A0A2J8KJE0</accession>
<dbReference type="Proteomes" id="UP000236370">
    <property type="component" value="Unassembled WGS sequence"/>
</dbReference>
<dbReference type="Pfam" id="PF05557">
    <property type="entry name" value="MAD"/>
    <property type="match status" value="1"/>
</dbReference>
<protein>
    <submittedName>
        <fullName evidence="1">MAD1L1 isoform 14</fullName>
    </submittedName>
</protein>
<sequence length="41" mass="4721">MRAILGSYDSELTPAEYSPQLTRRMREAEDMVQKVHSHSAE</sequence>
<evidence type="ECO:0000313" key="2">
    <source>
        <dbReference type="Proteomes" id="UP000236370"/>
    </source>
</evidence>
<comment type="caution">
    <text evidence="1">The sequence shown here is derived from an EMBL/GenBank/DDBJ whole genome shotgun (WGS) entry which is preliminary data.</text>
</comment>
<dbReference type="AlphaFoldDB" id="A0A2J8KJE0"/>
<organism evidence="1 2">
    <name type="scientific">Pan troglodytes</name>
    <name type="common">Chimpanzee</name>
    <dbReference type="NCBI Taxonomy" id="9598"/>
    <lineage>
        <taxon>Eukaryota</taxon>
        <taxon>Metazoa</taxon>
        <taxon>Chordata</taxon>
        <taxon>Craniata</taxon>
        <taxon>Vertebrata</taxon>
        <taxon>Euteleostomi</taxon>
        <taxon>Mammalia</taxon>
        <taxon>Eutheria</taxon>
        <taxon>Euarchontoglires</taxon>
        <taxon>Primates</taxon>
        <taxon>Haplorrhini</taxon>
        <taxon>Catarrhini</taxon>
        <taxon>Hominidae</taxon>
        <taxon>Pan</taxon>
    </lineage>
</organism>
<reference evidence="1 2" key="1">
    <citation type="submission" date="2017-12" db="EMBL/GenBank/DDBJ databases">
        <title>High-resolution comparative analysis of great ape genomes.</title>
        <authorList>
            <person name="Pollen A."/>
            <person name="Hastie A."/>
            <person name="Hormozdiari F."/>
            <person name="Dougherty M."/>
            <person name="Liu R."/>
            <person name="Chaisson M."/>
            <person name="Hoppe E."/>
            <person name="Hill C."/>
            <person name="Pang A."/>
            <person name="Hillier L."/>
            <person name="Baker C."/>
            <person name="Armstrong J."/>
            <person name="Shendure J."/>
            <person name="Paten B."/>
            <person name="Wilson R."/>
            <person name="Chao H."/>
            <person name="Schneider V."/>
            <person name="Ventura M."/>
            <person name="Kronenberg Z."/>
            <person name="Murali S."/>
            <person name="Gordon D."/>
            <person name="Cantsilieris S."/>
            <person name="Munson K."/>
            <person name="Nelson B."/>
            <person name="Raja A."/>
            <person name="Underwood J."/>
            <person name="Diekhans M."/>
            <person name="Fiddes I."/>
            <person name="Haussler D."/>
            <person name="Eichler E."/>
        </authorList>
    </citation>
    <scope>NUCLEOTIDE SEQUENCE [LARGE SCALE GENOMIC DNA]</scope>
    <source>
        <strain evidence="1">Yerkes chimp pedigree #C0471</strain>
    </source>
</reference>
<proteinExistence type="predicted"/>